<protein>
    <recommendedName>
        <fullName evidence="1">Cyclic nucleotide-binding domain-containing protein</fullName>
    </recommendedName>
</protein>
<dbReference type="PANTHER" id="PTHR23011:SF28">
    <property type="entry name" value="CYCLIC NUCLEOTIDE-BINDING DOMAIN CONTAINING PROTEIN"/>
    <property type="match status" value="1"/>
</dbReference>
<dbReference type="PROSITE" id="PS50042">
    <property type="entry name" value="CNMP_BINDING_3"/>
    <property type="match status" value="2"/>
</dbReference>
<dbReference type="Proteomes" id="UP000187209">
    <property type="component" value="Unassembled WGS sequence"/>
</dbReference>
<keyword evidence="3" id="KW-1185">Reference proteome</keyword>
<dbReference type="InterPro" id="IPR018488">
    <property type="entry name" value="cNMP-bd_CS"/>
</dbReference>
<dbReference type="SMART" id="SM00100">
    <property type="entry name" value="cNMP"/>
    <property type="match status" value="2"/>
</dbReference>
<dbReference type="Gene3D" id="2.60.120.10">
    <property type="entry name" value="Jelly Rolls"/>
    <property type="match status" value="2"/>
</dbReference>
<dbReference type="CDD" id="cd00038">
    <property type="entry name" value="CAP_ED"/>
    <property type="match status" value="2"/>
</dbReference>
<gene>
    <name evidence="2" type="ORF">SteCoe_34509</name>
</gene>
<evidence type="ECO:0000313" key="2">
    <source>
        <dbReference type="EMBL" id="OMJ68123.1"/>
    </source>
</evidence>
<feature type="domain" description="Cyclic nucleotide-binding" evidence="1">
    <location>
        <begin position="167"/>
        <end position="261"/>
    </location>
</feature>
<dbReference type="AlphaFoldDB" id="A0A1R2AUB4"/>
<organism evidence="2 3">
    <name type="scientific">Stentor coeruleus</name>
    <dbReference type="NCBI Taxonomy" id="5963"/>
    <lineage>
        <taxon>Eukaryota</taxon>
        <taxon>Sar</taxon>
        <taxon>Alveolata</taxon>
        <taxon>Ciliophora</taxon>
        <taxon>Postciliodesmatophora</taxon>
        <taxon>Heterotrichea</taxon>
        <taxon>Heterotrichida</taxon>
        <taxon>Stentoridae</taxon>
        <taxon>Stentor</taxon>
    </lineage>
</organism>
<dbReference type="Pfam" id="PF00027">
    <property type="entry name" value="cNMP_binding"/>
    <property type="match status" value="2"/>
</dbReference>
<dbReference type="OrthoDB" id="312042at2759"/>
<sequence length="428" mass="48776">MNSENTSKIRHICKQYGVQRQPNDVRILMDITKEIKLFKDLTQKQGENSHYACCQHLLYEYFDPQTYIFRHGEIGTKFYIILSGLVSIELPQSQGSQMSYTEVMTFTAGSSFGELALENSKPRSASAISKTPCHLLVLLKKDYTRLIQKIVTDKKNEMTFFLQSLPAFEKLNKVALSKLTYNIKEMTFTRGQNIFTEGEQAKEIFIVRDGECKLCRFISKPPSSMNVRKIIRRQLHTAKRLGKGSMIGEDDVFNKTSRTCTCICASTIATVYVIPSIDFFNRITAEQPLRYLKRVSKDKKRFLDGWVGFRESLDDIFSIKQAEIVKIKAKHTSLDVNNIDRLNQAVTERKILMSRAGSMDFKSFCPMSRANSRENLGKSSSALWIVNSGVSSIKEIKNLSVGNTPLPRTAIPGQKIRHKRTNTFIEAN</sequence>
<dbReference type="SUPFAM" id="SSF51206">
    <property type="entry name" value="cAMP-binding domain-like"/>
    <property type="match status" value="2"/>
</dbReference>
<dbReference type="EMBL" id="MPUH01001381">
    <property type="protein sequence ID" value="OMJ68123.1"/>
    <property type="molecule type" value="Genomic_DNA"/>
</dbReference>
<accession>A0A1R2AUB4</accession>
<proteinExistence type="predicted"/>
<feature type="domain" description="Cyclic nucleotide-binding" evidence="1">
    <location>
        <begin position="37"/>
        <end position="164"/>
    </location>
</feature>
<dbReference type="InterPro" id="IPR014710">
    <property type="entry name" value="RmlC-like_jellyroll"/>
</dbReference>
<dbReference type="PANTHER" id="PTHR23011">
    <property type="entry name" value="CYCLIC NUCLEOTIDE-BINDING DOMAIN CONTAINING PROTEIN"/>
    <property type="match status" value="1"/>
</dbReference>
<evidence type="ECO:0000313" key="3">
    <source>
        <dbReference type="Proteomes" id="UP000187209"/>
    </source>
</evidence>
<reference evidence="2 3" key="1">
    <citation type="submission" date="2016-11" db="EMBL/GenBank/DDBJ databases">
        <title>The macronuclear genome of Stentor coeruleus: a giant cell with tiny introns.</title>
        <authorList>
            <person name="Slabodnick M."/>
            <person name="Ruby J.G."/>
            <person name="Reiff S.B."/>
            <person name="Swart E.C."/>
            <person name="Gosai S."/>
            <person name="Prabakaran S."/>
            <person name="Witkowska E."/>
            <person name="Larue G.E."/>
            <person name="Fisher S."/>
            <person name="Freeman R.M."/>
            <person name="Gunawardena J."/>
            <person name="Chu W."/>
            <person name="Stover N.A."/>
            <person name="Gregory B.D."/>
            <person name="Nowacki M."/>
            <person name="Derisi J."/>
            <person name="Roy S.W."/>
            <person name="Marshall W.F."/>
            <person name="Sood P."/>
        </authorList>
    </citation>
    <scope>NUCLEOTIDE SEQUENCE [LARGE SCALE GENOMIC DNA]</scope>
    <source>
        <strain evidence="2">WM001</strain>
    </source>
</reference>
<name>A0A1R2AUB4_9CILI</name>
<evidence type="ECO:0000259" key="1">
    <source>
        <dbReference type="PROSITE" id="PS50042"/>
    </source>
</evidence>
<dbReference type="InterPro" id="IPR018490">
    <property type="entry name" value="cNMP-bd_dom_sf"/>
</dbReference>
<dbReference type="PROSITE" id="PS00889">
    <property type="entry name" value="CNMP_BINDING_2"/>
    <property type="match status" value="1"/>
</dbReference>
<comment type="caution">
    <text evidence="2">The sequence shown here is derived from an EMBL/GenBank/DDBJ whole genome shotgun (WGS) entry which is preliminary data.</text>
</comment>
<dbReference type="InterPro" id="IPR000595">
    <property type="entry name" value="cNMP-bd_dom"/>
</dbReference>